<dbReference type="EMBL" id="JBHLSW010000005">
    <property type="protein sequence ID" value="MFC0633863.1"/>
    <property type="molecule type" value="Genomic_DNA"/>
</dbReference>
<gene>
    <name evidence="2" type="ORF">ACFFGE_08220</name>
</gene>
<name>A0ABV6R5J9_9CAUL</name>
<reference evidence="2 3" key="1">
    <citation type="submission" date="2024-09" db="EMBL/GenBank/DDBJ databases">
        <authorList>
            <person name="Sun Q."/>
            <person name="Mori K."/>
        </authorList>
    </citation>
    <scope>NUCLEOTIDE SEQUENCE [LARGE SCALE GENOMIC DNA]</scope>
    <source>
        <strain evidence="2 3">NCAIM B.02621</strain>
    </source>
</reference>
<evidence type="ECO:0000313" key="2">
    <source>
        <dbReference type="EMBL" id="MFC0633863.1"/>
    </source>
</evidence>
<evidence type="ECO:0000256" key="1">
    <source>
        <dbReference type="SAM" id="SignalP"/>
    </source>
</evidence>
<sequence>MRTLILSAALALPLALAGCAASVGEPSRVHGAVATAGDEAVDPALNAIAEDYVRLILGVGELEPGYVDAYYGPEAWPAEVKAAAPSRAALIAQADALTARLNAVPTAGLDEDRARRVRYLLAHTSAARARLSMLGGERMSFADEAHALFGVRPEMAPLETYAPVLARIDALVPGEGPLHERVAAFRARSIIPTDRLDAVMRAAIAECRARTVRHIDLPAGETFTLEFVNDKPWSGYNYFQGGANSLIQINTDLPIYIDRAVDLGCHEGYPGHHVYNALLEKTFVVDRGWVEMSVYPLYSPMSFIAEGSANYGIDLAFPGETRAAWEAGALYPLAGLEPAQAEANAELLALTRRLARAEYVIADDFLSGRVDRETTLDRLQTYGLSDRARARQRLSFIETYRSYIINYGLGRDTVQAWVEAQGPDRWATTERLLGSQILPADLF</sequence>
<organism evidence="2 3">
    <name type="scientific">Brevundimonas balnearis</name>
    <dbReference type="NCBI Taxonomy" id="1572858"/>
    <lineage>
        <taxon>Bacteria</taxon>
        <taxon>Pseudomonadati</taxon>
        <taxon>Pseudomonadota</taxon>
        <taxon>Alphaproteobacteria</taxon>
        <taxon>Caulobacterales</taxon>
        <taxon>Caulobacteraceae</taxon>
        <taxon>Brevundimonas</taxon>
    </lineage>
</organism>
<dbReference type="RefSeq" id="WP_376835831.1">
    <property type="nucleotide sequence ID" value="NZ_JBHLSW010000005.1"/>
</dbReference>
<dbReference type="Proteomes" id="UP001589906">
    <property type="component" value="Unassembled WGS sequence"/>
</dbReference>
<evidence type="ECO:0008006" key="4">
    <source>
        <dbReference type="Google" id="ProtNLM"/>
    </source>
</evidence>
<keyword evidence="1" id="KW-0732">Signal</keyword>
<comment type="caution">
    <text evidence="2">The sequence shown here is derived from an EMBL/GenBank/DDBJ whole genome shotgun (WGS) entry which is preliminary data.</text>
</comment>
<feature type="signal peptide" evidence="1">
    <location>
        <begin position="1"/>
        <end position="20"/>
    </location>
</feature>
<dbReference type="PROSITE" id="PS51257">
    <property type="entry name" value="PROKAR_LIPOPROTEIN"/>
    <property type="match status" value="1"/>
</dbReference>
<proteinExistence type="predicted"/>
<protein>
    <recommendedName>
        <fullName evidence="4">DUF885 domain-containing protein</fullName>
    </recommendedName>
</protein>
<evidence type="ECO:0000313" key="3">
    <source>
        <dbReference type="Proteomes" id="UP001589906"/>
    </source>
</evidence>
<keyword evidence="3" id="KW-1185">Reference proteome</keyword>
<accession>A0ABV6R5J9</accession>
<feature type="chain" id="PRO_5046005264" description="DUF885 domain-containing protein" evidence="1">
    <location>
        <begin position="21"/>
        <end position="443"/>
    </location>
</feature>